<evidence type="ECO:0000256" key="3">
    <source>
        <dbReference type="SAM" id="SignalP"/>
    </source>
</evidence>
<dbReference type="AlphaFoldDB" id="A0A3M7CL15"/>
<feature type="compositionally biased region" description="Polar residues" evidence="2">
    <location>
        <begin position="28"/>
        <end position="52"/>
    </location>
</feature>
<gene>
    <name evidence="5" type="ORF">D0865_05595</name>
</gene>
<dbReference type="Proteomes" id="UP000270230">
    <property type="component" value="Unassembled WGS sequence"/>
</dbReference>
<proteinExistence type="inferred from homology"/>
<evidence type="ECO:0000259" key="4">
    <source>
        <dbReference type="Pfam" id="PF00857"/>
    </source>
</evidence>
<comment type="caution">
    <text evidence="5">The sequence shown here is derived from an EMBL/GenBank/DDBJ whole genome shotgun (WGS) entry which is preliminary data.</text>
</comment>
<feature type="domain" description="Isochorismatase-like" evidence="4">
    <location>
        <begin position="69"/>
        <end position="219"/>
    </location>
</feature>
<protein>
    <recommendedName>
        <fullName evidence="4">Isochorismatase-like domain-containing protein</fullName>
    </recommendedName>
</protein>
<keyword evidence="3" id="KW-0732">Signal</keyword>
<dbReference type="OrthoDB" id="167809at2759"/>
<evidence type="ECO:0000313" key="6">
    <source>
        <dbReference type="Proteomes" id="UP000270230"/>
    </source>
</evidence>
<reference evidence="5 6" key="1">
    <citation type="journal article" date="2018" name="BMC Genomics">
        <title>Genomic evidence for intraspecific hybridization in a clonal and extremely halotolerant yeast.</title>
        <authorList>
            <person name="Gostincar C."/>
            <person name="Stajich J.E."/>
            <person name="Zupancic J."/>
            <person name="Zalar P."/>
            <person name="Gunde-Cimerman N."/>
        </authorList>
    </citation>
    <scope>NUCLEOTIDE SEQUENCE [LARGE SCALE GENOMIC DNA]</scope>
    <source>
        <strain evidence="5 6">EXF-151</strain>
    </source>
</reference>
<feature type="chain" id="PRO_5018173023" description="Isochorismatase-like domain-containing protein" evidence="3">
    <location>
        <begin position="20"/>
        <end position="287"/>
    </location>
</feature>
<dbReference type="PANTHER" id="PTHR43559">
    <property type="entry name" value="HYDROLASE YCAC-RELATED"/>
    <property type="match status" value="1"/>
</dbReference>
<feature type="signal peptide" evidence="3">
    <location>
        <begin position="1"/>
        <end position="19"/>
    </location>
</feature>
<evidence type="ECO:0000313" key="5">
    <source>
        <dbReference type="EMBL" id="RMY52798.1"/>
    </source>
</evidence>
<dbReference type="InterPro" id="IPR036380">
    <property type="entry name" value="Isochorismatase-like_sf"/>
</dbReference>
<dbReference type="Pfam" id="PF00857">
    <property type="entry name" value="Isochorismatase"/>
    <property type="match status" value="1"/>
</dbReference>
<organism evidence="5 6">
    <name type="scientific">Hortaea werneckii</name>
    <name type="common">Black yeast</name>
    <name type="synonym">Cladosporium werneckii</name>
    <dbReference type="NCBI Taxonomy" id="91943"/>
    <lineage>
        <taxon>Eukaryota</taxon>
        <taxon>Fungi</taxon>
        <taxon>Dikarya</taxon>
        <taxon>Ascomycota</taxon>
        <taxon>Pezizomycotina</taxon>
        <taxon>Dothideomycetes</taxon>
        <taxon>Dothideomycetidae</taxon>
        <taxon>Mycosphaerellales</taxon>
        <taxon>Teratosphaeriaceae</taxon>
        <taxon>Hortaea</taxon>
    </lineage>
</organism>
<feature type="region of interest" description="Disordered" evidence="2">
    <location>
        <begin position="28"/>
        <end position="59"/>
    </location>
</feature>
<comment type="similarity">
    <text evidence="1">Belongs to the isochorismatase family.</text>
</comment>
<accession>A0A3M7CL15</accession>
<dbReference type="InterPro" id="IPR053152">
    <property type="entry name" value="Hydrolase_YcaC-like"/>
</dbReference>
<dbReference type="Gene3D" id="3.40.50.850">
    <property type="entry name" value="Isochorismatase-like"/>
    <property type="match status" value="1"/>
</dbReference>
<name>A0A3M7CL15_HORWE</name>
<evidence type="ECO:0000256" key="1">
    <source>
        <dbReference type="ARBA" id="ARBA00006336"/>
    </source>
</evidence>
<dbReference type="EMBL" id="QWIN01000377">
    <property type="protein sequence ID" value="RMY52798.1"/>
    <property type="molecule type" value="Genomic_DNA"/>
</dbReference>
<dbReference type="PANTHER" id="PTHR43559:SF3">
    <property type="entry name" value="HYDROLASE YCAC-RELATED"/>
    <property type="match status" value="1"/>
</dbReference>
<dbReference type="InterPro" id="IPR000868">
    <property type="entry name" value="Isochorismatase-like_dom"/>
</dbReference>
<evidence type="ECO:0000256" key="2">
    <source>
        <dbReference type="SAM" id="MobiDB-lite"/>
    </source>
</evidence>
<sequence length="287" mass="30749">MKLLRAFFAATAFMTAVLADGKLPPVPNKSTDIPIQTPHSPQTRLPSQSNAKPPNPAVPFERLNKTDALLVILDLQDGLFGLARDADPTAFYNAMIAHAAIGKLFDLPVIMSTSTQTGPNGPLPREILEMYPDAPLVARQGEVDAWDNAAFRQAVQETGRKQVIVAGIATDVCTTFLALSLRAEGYGVWANVEASGTTTELIRDVSNDRMARAGVHLVSLFAIIGDLMRDWRATPGAPTVIPWMAKYYPVFGRVAGAHGAAVLNGSLIPGEAELMPESFGTSDVRIS</sequence>
<dbReference type="SUPFAM" id="SSF52499">
    <property type="entry name" value="Isochorismatase-like hydrolases"/>
    <property type="match status" value="1"/>
</dbReference>